<comment type="caution">
    <text evidence="10">The sequence shown here is derived from an EMBL/GenBank/DDBJ whole genome shotgun (WGS) entry which is preliminary data.</text>
</comment>
<dbReference type="CDD" id="cd01749">
    <property type="entry name" value="GATase1_PB"/>
    <property type="match status" value="1"/>
</dbReference>
<keyword evidence="5" id="KW-0315">Glutamine amidotransferase</keyword>
<feature type="active site" description="Charge relay system" evidence="8">
    <location>
        <position position="221"/>
    </location>
</feature>
<dbReference type="PIRSF" id="PIRSF005639">
    <property type="entry name" value="Glut_amidoT_SNO"/>
    <property type="match status" value="1"/>
</dbReference>
<evidence type="ECO:0000256" key="3">
    <source>
        <dbReference type="ARBA" id="ARBA00022801"/>
    </source>
</evidence>
<dbReference type="EC" id="3.5.1.2" evidence="2"/>
<dbReference type="PANTHER" id="PTHR31559:SF0">
    <property type="entry name" value="PYRIDOXAL 5'-PHOSPHATE SYNTHASE SUBUNIT SNO1-RELATED"/>
    <property type="match status" value="1"/>
</dbReference>
<feature type="binding site" evidence="9">
    <location>
        <begin position="80"/>
        <end position="82"/>
    </location>
    <ligand>
        <name>L-glutamine</name>
        <dbReference type="ChEBI" id="CHEBI:58359"/>
    </ligand>
</feature>
<organism evidence="10 11">
    <name type="scientific">Sinanodonta woodiana</name>
    <name type="common">Chinese pond mussel</name>
    <name type="synonym">Anodonta woodiana</name>
    <dbReference type="NCBI Taxonomy" id="1069815"/>
    <lineage>
        <taxon>Eukaryota</taxon>
        <taxon>Metazoa</taxon>
        <taxon>Spiralia</taxon>
        <taxon>Lophotrochozoa</taxon>
        <taxon>Mollusca</taxon>
        <taxon>Bivalvia</taxon>
        <taxon>Autobranchia</taxon>
        <taxon>Heteroconchia</taxon>
        <taxon>Palaeoheterodonta</taxon>
        <taxon>Unionida</taxon>
        <taxon>Unionoidea</taxon>
        <taxon>Unionidae</taxon>
        <taxon>Unioninae</taxon>
        <taxon>Sinanodonta</taxon>
    </lineage>
</organism>
<keyword evidence="11" id="KW-1185">Reference proteome</keyword>
<dbReference type="GO" id="GO:0004359">
    <property type="term" value="F:glutaminase activity"/>
    <property type="evidence" value="ECO:0007669"/>
    <property type="project" value="UniProtKB-EC"/>
</dbReference>
<proteinExistence type="inferred from homology"/>
<comment type="similarity">
    <text evidence="1">Belongs to the glutaminase PdxT/SNO family.</text>
</comment>
<comment type="catalytic activity">
    <reaction evidence="7">
        <text>L-glutamine + H2O = L-glutamate + NH4(+)</text>
        <dbReference type="Rhea" id="RHEA:15889"/>
        <dbReference type="ChEBI" id="CHEBI:15377"/>
        <dbReference type="ChEBI" id="CHEBI:28938"/>
        <dbReference type="ChEBI" id="CHEBI:29985"/>
        <dbReference type="ChEBI" id="CHEBI:58359"/>
        <dbReference type="EC" id="3.5.1.2"/>
    </reaction>
</comment>
<protein>
    <recommendedName>
        <fullName evidence="2">glutaminase</fullName>
        <ecNumber evidence="2">3.5.1.2</ecNumber>
    </recommendedName>
</protein>
<sequence length="244" mass="27331">MQTNITDNINEAMPSSEQLSNGKQRFKIGILAVQGAFLEHQVALKKAHASFRPDSYIEVIEIRHLCDIKPDLDGVIIPGGESTTISLFLQRNGMIEPLRDWILSKTHVTWGTCAGMILLSKITENMKMGGQSTLSIMDTDVSRNFFGRQMQSFEADISLLDEELLATAGKKNFHGVFIRAPAIIKTESPEVKVLATLHRDDVENDIIVAAKQGNVFSTAFHPELTDDYTWHLYFLQLIQKVKNS</sequence>
<dbReference type="InterPro" id="IPR029062">
    <property type="entry name" value="Class_I_gatase-like"/>
</dbReference>
<keyword evidence="4" id="KW-0663">Pyridoxal phosphate</keyword>
<dbReference type="InterPro" id="IPR021196">
    <property type="entry name" value="PdxT/SNO_CS"/>
</dbReference>
<dbReference type="Proteomes" id="UP001634394">
    <property type="component" value="Unassembled WGS sequence"/>
</dbReference>
<evidence type="ECO:0000313" key="10">
    <source>
        <dbReference type="EMBL" id="KAL3841739.1"/>
    </source>
</evidence>
<keyword evidence="3" id="KW-0378">Hydrolase</keyword>
<feature type="active site" description="Charge relay system" evidence="8">
    <location>
        <position position="223"/>
    </location>
</feature>
<evidence type="ECO:0000256" key="8">
    <source>
        <dbReference type="PIRSR" id="PIRSR005639-1"/>
    </source>
</evidence>
<keyword evidence="6" id="KW-0456">Lyase</keyword>
<dbReference type="PROSITE" id="PS51130">
    <property type="entry name" value="PDXT_SNO_2"/>
    <property type="match status" value="1"/>
</dbReference>
<dbReference type="InterPro" id="IPR002161">
    <property type="entry name" value="PdxT/SNO"/>
</dbReference>
<dbReference type="PROSITE" id="PS01236">
    <property type="entry name" value="PDXT_SNO_1"/>
    <property type="match status" value="1"/>
</dbReference>
<feature type="binding site" evidence="9">
    <location>
        <begin position="178"/>
        <end position="179"/>
    </location>
    <ligand>
        <name>L-glutamine</name>
        <dbReference type="ChEBI" id="CHEBI:58359"/>
    </ligand>
</feature>
<evidence type="ECO:0000256" key="6">
    <source>
        <dbReference type="ARBA" id="ARBA00023239"/>
    </source>
</evidence>
<dbReference type="PANTHER" id="PTHR31559">
    <property type="entry name" value="PYRIDOXAL 5'-PHOSPHATE SYNTHASE SUBUNIT SNO"/>
    <property type="match status" value="1"/>
</dbReference>
<evidence type="ECO:0000256" key="5">
    <source>
        <dbReference type="ARBA" id="ARBA00022962"/>
    </source>
</evidence>
<reference evidence="10 11" key="1">
    <citation type="submission" date="2024-11" db="EMBL/GenBank/DDBJ databases">
        <title>Chromosome-level genome assembly of the freshwater bivalve Anodonta woodiana.</title>
        <authorList>
            <person name="Chen X."/>
        </authorList>
    </citation>
    <scope>NUCLEOTIDE SEQUENCE [LARGE SCALE GENOMIC DNA]</scope>
    <source>
        <strain evidence="10">MN2024</strain>
        <tissue evidence="10">Gills</tissue>
    </source>
</reference>
<dbReference type="NCBIfam" id="TIGR03800">
    <property type="entry name" value="PLP_synth_Pdx2"/>
    <property type="match status" value="1"/>
</dbReference>
<evidence type="ECO:0000256" key="9">
    <source>
        <dbReference type="PIRSR" id="PIRSR005639-2"/>
    </source>
</evidence>
<accession>A0ABD3TX49</accession>
<dbReference type="FunFam" id="3.40.50.880:FF:000041">
    <property type="entry name" value="Glutamine amidotransferase subunit pdxT, putative"/>
    <property type="match status" value="1"/>
</dbReference>
<dbReference type="PROSITE" id="PS51273">
    <property type="entry name" value="GATASE_TYPE_1"/>
    <property type="match status" value="1"/>
</dbReference>
<dbReference type="SUPFAM" id="SSF52317">
    <property type="entry name" value="Class I glutamine amidotransferase-like"/>
    <property type="match status" value="1"/>
</dbReference>
<feature type="active site" description="Nucleophile" evidence="8">
    <location>
        <position position="113"/>
    </location>
</feature>
<evidence type="ECO:0000256" key="7">
    <source>
        <dbReference type="ARBA" id="ARBA00049534"/>
    </source>
</evidence>
<dbReference type="Gene3D" id="3.40.50.880">
    <property type="match status" value="1"/>
</dbReference>
<dbReference type="HAMAP" id="MF_01615">
    <property type="entry name" value="PdxT"/>
    <property type="match status" value="1"/>
</dbReference>
<gene>
    <name evidence="10" type="ORF">ACJMK2_019842</name>
</gene>
<dbReference type="EMBL" id="JBJQND010000017">
    <property type="protein sequence ID" value="KAL3841739.1"/>
    <property type="molecule type" value="Genomic_DNA"/>
</dbReference>
<name>A0ABD3TX49_SINWO</name>
<evidence type="ECO:0000256" key="4">
    <source>
        <dbReference type="ARBA" id="ARBA00022898"/>
    </source>
</evidence>
<evidence type="ECO:0000256" key="1">
    <source>
        <dbReference type="ARBA" id="ARBA00008345"/>
    </source>
</evidence>
<feature type="binding site" evidence="9">
    <location>
        <position position="143"/>
    </location>
    <ligand>
        <name>L-glutamine</name>
        <dbReference type="ChEBI" id="CHEBI:58359"/>
    </ligand>
</feature>
<evidence type="ECO:0000256" key="2">
    <source>
        <dbReference type="ARBA" id="ARBA00012918"/>
    </source>
</evidence>
<evidence type="ECO:0000313" key="11">
    <source>
        <dbReference type="Proteomes" id="UP001634394"/>
    </source>
</evidence>
<dbReference type="AlphaFoldDB" id="A0ABD3TX49"/>
<dbReference type="GO" id="GO:0016829">
    <property type="term" value="F:lyase activity"/>
    <property type="evidence" value="ECO:0007669"/>
    <property type="project" value="UniProtKB-KW"/>
</dbReference>
<dbReference type="Pfam" id="PF01174">
    <property type="entry name" value="SNO"/>
    <property type="match status" value="1"/>
</dbReference>